<name>A0ABR9LJU9_9PSEU</name>
<reference evidence="2 3" key="1">
    <citation type="submission" date="2020-10" db="EMBL/GenBank/DDBJ databases">
        <title>Sequencing the genomes of 1000 actinobacteria strains.</title>
        <authorList>
            <person name="Klenk H.-P."/>
        </authorList>
    </citation>
    <scope>NUCLEOTIDE SEQUENCE [LARGE SCALE GENOMIC DNA]</scope>
    <source>
        <strain evidence="2 3">DSM 46661</strain>
    </source>
</reference>
<accession>A0ABR9LJU9</accession>
<proteinExistence type="predicted"/>
<protein>
    <recommendedName>
        <fullName evidence="1">DUF397 domain-containing protein</fullName>
    </recommendedName>
</protein>
<evidence type="ECO:0000313" key="3">
    <source>
        <dbReference type="Proteomes" id="UP000656548"/>
    </source>
</evidence>
<organism evidence="2 3">
    <name type="scientific">Amycolatopsis roodepoortensis</name>
    <dbReference type="NCBI Taxonomy" id="700274"/>
    <lineage>
        <taxon>Bacteria</taxon>
        <taxon>Bacillati</taxon>
        <taxon>Actinomycetota</taxon>
        <taxon>Actinomycetes</taxon>
        <taxon>Pseudonocardiales</taxon>
        <taxon>Pseudonocardiaceae</taxon>
        <taxon>Amycolatopsis</taxon>
    </lineage>
</organism>
<gene>
    <name evidence="2" type="ORF">H4W30_007638</name>
</gene>
<sequence>MSTFSRSDFRKSRWSDPDKNCVEVAMSTEVVEVRDSKTEFGAADDHRLRMSPAAFAALIAAVKQAPR</sequence>
<comment type="caution">
    <text evidence="2">The sequence shown here is derived from an EMBL/GenBank/DDBJ whole genome shotgun (WGS) entry which is preliminary data.</text>
</comment>
<evidence type="ECO:0000259" key="1">
    <source>
        <dbReference type="Pfam" id="PF04149"/>
    </source>
</evidence>
<evidence type="ECO:0000313" key="2">
    <source>
        <dbReference type="EMBL" id="MBE1580557.1"/>
    </source>
</evidence>
<dbReference type="Pfam" id="PF04149">
    <property type="entry name" value="DUF397"/>
    <property type="match status" value="1"/>
</dbReference>
<keyword evidence="3" id="KW-1185">Reference proteome</keyword>
<dbReference type="EMBL" id="JADBEJ010000007">
    <property type="protein sequence ID" value="MBE1580557.1"/>
    <property type="molecule type" value="Genomic_DNA"/>
</dbReference>
<feature type="domain" description="DUF397" evidence="1">
    <location>
        <begin position="9"/>
        <end position="63"/>
    </location>
</feature>
<dbReference type="InterPro" id="IPR007278">
    <property type="entry name" value="DUF397"/>
</dbReference>
<dbReference type="RefSeq" id="WP_192747112.1">
    <property type="nucleotide sequence ID" value="NZ_JADBEJ010000007.1"/>
</dbReference>
<dbReference type="Proteomes" id="UP000656548">
    <property type="component" value="Unassembled WGS sequence"/>
</dbReference>